<feature type="region of interest" description="Disordered" evidence="1">
    <location>
        <begin position="212"/>
        <end position="231"/>
    </location>
</feature>
<dbReference type="Pfam" id="PF20062">
    <property type="entry name" value="DUF6461"/>
    <property type="match status" value="1"/>
</dbReference>
<dbReference type="InterPro" id="IPR045592">
    <property type="entry name" value="DUF6461"/>
</dbReference>
<name>A0ABX1CBX7_9ACTN</name>
<evidence type="ECO:0000256" key="1">
    <source>
        <dbReference type="SAM" id="MobiDB-lite"/>
    </source>
</evidence>
<dbReference type="RefSeq" id="WP_168087955.1">
    <property type="nucleotide sequence ID" value="NZ_BHZH01000238.1"/>
</dbReference>
<protein>
    <recommendedName>
        <fullName evidence="4">PQQ-binding-like beta-propeller repeat protein</fullName>
    </recommendedName>
</protein>
<comment type="caution">
    <text evidence="2">The sequence shown here is derived from an EMBL/GenBank/DDBJ whole genome shotgun (WGS) entry which is preliminary data.</text>
</comment>
<keyword evidence="3" id="KW-1185">Reference proteome</keyword>
<dbReference type="Proteomes" id="UP000727056">
    <property type="component" value="Unassembled WGS sequence"/>
</dbReference>
<gene>
    <name evidence="2" type="ORF">HCN52_09495</name>
</gene>
<accession>A0ABX1CBX7</accession>
<evidence type="ECO:0008006" key="4">
    <source>
        <dbReference type="Google" id="ProtNLM"/>
    </source>
</evidence>
<dbReference type="EMBL" id="JAAVJC010000057">
    <property type="protein sequence ID" value="NJQ15175.1"/>
    <property type="molecule type" value="Genomic_DNA"/>
</dbReference>
<organism evidence="2 3">
    <name type="scientific">Streptomyces bohaiensis</name>
    <dbReference type="NCBI Taxonomy" id="1431344"/>
    <lineage>
        <taxon>Bacteria</taxon>
        <taxon>Bacillati</taxon>
        <taxon>Actinomycetota</taxon>
        <taxon>Actinomycetes</taxon>
        <taxon>Kitasatosporales</taxon>
        <taxon>Streptomycetaceae</taxon>
        <taxon>Streptomyces</taxon>
    </lineage>
</organism>
<evidence type="ECO:0000313" key="3">
    <source>
        <dbReference type="Proteomes" id="UP000727056"/>
    </source>
</evidence>
<sequence length="445" mass="47949">MSARLNCHDHLDAPVCSPSGTWSLGYDAGGRAVVADAAGTTVWQAGAPGRLELELCGDLVVRQDGEERWRQGLPTPQQIDSLQVTDDGDVLVCGGGDVPVHSLLHGPVETVVLGDRAPFAELGGGRIIRWADGRRSATVSLLGELREEKVDHRGMPAGSCSLIVSESRRLDRPDTWLTWRFLDDSESCGWELVLVDADDRVVWALGRGDVDPAAGVGGEQDPAEETPVLPEPPLPVAESGAYDSAWAEALELDDWYCVTVVRDAAPDQVLTVLGAEPAEITTATEEQTQRRCSYEDRTGHDTAAIAFALGPHTLLVEHSGWEAWRSPELSEGTLAVTAYSVMGDERFVVSRNGEAVAEYTDAAFGSPGFGDTETAVIAPALREMGHEGLAERNLAHQPFQVADEWDDDGEDEEVDSLELMCRVARVRPTREHVTGAGRVWIAAAE</sequence>
<reference evidence="2 3" key="1">
    <citation type="submission" date="2020-03" db="EMBL/GenBank/DDBJ databases">
        <title>Draft genome of Streptomyces sp. ventii, isolated from the Axial Seamount in the Pacific Ocean, and resequencing of the two type strains Streptomyces lonarensis strain NCL 716 and Streptomyces bohaiensis strain 11A07.</title>
        <authorList>
            <person name="Loughran R.M."/>
            <person name="Pfannmuller K.M."/>
            <person name="Wasson B.J."/>
            <person name="Deadmond M.C."/>
            <person name="Paddock B.E."/>
            <person name="Koyack M.J."/>
            <person name="Gallegos D.A."/>
            <person name="Mitchell E.A."/>
            <person name="Ushijima B."/>
            <person name="Saw J.H."/>
            <person name="Mcphail K.L."/>
            <person name="Videau P."/>
        </authorList>
    </citation>
    <scope>NUCLEOTIDE SEQUENCE [LARGE SCALE GENOMIC DNA]</scope>
    <source>
        <strain evidence="2 3">11A07</strain>
    </source>
</reference>
<evidence type="ECO:0000313" key="2">
    <source>
        <dbReference type="EMBL" id="NJQ15175.1"/>
    </source>
</evidence>
<proteinExistence type="predicted"/>